<accession>A0AAV8VLM7</accession>
<dbReference type="PROSITE" id="PS00028">
    <property type="entry name" value="ZINC_FINGER_C2H2_1"/>
    <property type="match status" value="1"/>
</dbReference>
<dbReference type="InterPro" id="IPR013087">
    <property type="entry name" value="Znf_C2H2_type"/>
</dbReference>
<evidence type="ECO:0000256" key="7">
    <source>
        <dbReference type="PROSITE-ProRule" id="PRU00042"/>
    </source>
</evidence>
<keyword evidence="4" id="KW-0805">Transcription regulation</keyword>
<feature type="region of interest" description="Disordered" evidence="8">
    <location>
        <begin position="67"/>
        <end position="148"/>
    </location>
</feature>
<feature type="compositionally biased region" description="Polar residues" evidence="8">
    <location>
        <begin position="93"/>
        <end position="103"/>
    </location>
</feature>
<evidence type="ECO:0000256" key="3">
    <source>
        <dbReference type="ARBA" id="ARBA00022833"/>
    </source>
</evidence>
<dbReference type="GO" id="GO:0000981">
    <property type="term" value="F:DNA-binding transcription factor activity, RNA polymerase II-specific"/>
    <property type="evidence" value="ECO:0007669"/>
    <property type="project" value="TreeGrafter"/>
</dbReference>
<dbReference type="EMBL" id="JANEYG010000056">
    <property type="protein sequence ID" value="KAJ8915212.1"/>
    <property type="molecule type" value="Genomic_DNA"/>
</dbReference>
<dbReference type="PANTHER" id="PTHR23235">
    <property type="entry name" value="KRUEPPEL-LIKE TRANSCRIPTION FACTOR"/>
    <property type="match status" value="1"/>
</dbReference>
<keyword evidence="11" id="KW-1185">Reference proteome</keyword>
<keyword evidence="2 7" id="KW-0863">Zinc-finger</keyword>
<keyword evidence="3" id="KW-0862">Zinc</keyword>
<keyword evidence="1" id="KW-0479">Metal-binding</keyword>
<sequence>MDDINFAAQCLLEMSHSKDHLNLNLNRPLDLSKSLVAREEEEPVTTNSTESSSYMVARILTDLTRIKQEPVPEVPSDGEGNLTIDEDPDEGYNSFNSSNSTPNKPVKLAEKTGTGAKGRKSEGGQTPRKANAPRAQSSPRLGTQARKTHKCSYDGCHKVYGKSSHLKAHLRTHTVFAEVSHFSRDSSGCIDRMWPHFFRSLCSDARARKSSRKLS</sequence>
<dbReference type="Proteomes" id="UP001159042">
    <property type="component" value="Unassembled WGS sequence"/>
</dbReference>
<evidence type="ECO:0000256" key="5">
    <source>
        <dbReference type="ARBA" id="ARBA00023125"/>
    </source>
</evidence>
<reference evidence="10 11" key="1">
    <citation type="journal article" date="2023" name="Insect Mol. Biol.">
        <title>Genome sequencing provides insights into the evolution of gene families encoding plant cell wall-degrading enzymes in longhorned beetles.</title>
        <authorList>
            <person name="Shin N.R."/>
            <person name="Okamura Y."/>
            <person name="Kirsch R."/>
            <person name="Pauchet Y."/>
        </authorList>
    </citation>
    <scope>NUCLEOTIDE SEQUENCE [LARGE SCALE GENOMIC DNA]</scope>
    <source>
        <strain evidence="10">EAD_L_NR</strain>
    </source>
</reference>
<keyword evidence="5" id="KW-0238">DNA-binding</keyword>
<evidence type="ECO:0000256" key="1">
    <source>
        <dbReference type="ARBA" id="ARBA00022723"/>
    </source>
</evidence>
<protein>
    <recommendedName>
        <fullName evidence="9">C2H2-type domain-containing protein</fullName>
    </recommendedName>
</protein>
<organism evidence="10 11">
    <name type="scientific">Exocentrus adspersus</name>
    <dbReference type="NCBI Taxonomy" id="1586481"/>
    <lineage>
        <taxon>Eukaryota</taxon>
        <taxon>Metazoa</taxon>
        <taxon>Ecdysozoa</taxon>
        <taxon>Arthropoda</taxon>
        <taxon>Hexapoda</taxon>
        <taxon>Insecta</taxon>
        <taxon>Pterygota</taxon>
        <taxon>Neoptera</taxon>
        <taxon>Endopterygota</taxon>
        <taxon>Coleoptera</taxon>
        <taxon>Polyphaga</taxon>
        <taxon>Cucujiformia</taxon>
        <taxon>Chrysomeloidea</taxon>
        <taxon>Cerambycidae</taxon>
        <taxon>Lamiinae</taxon>
        <taxon>Acanthocinini</taxon>
        <taxon>Exocentrus</taxon>
    </lineage>
</organism>
<comment type="caution">
    <text evidence="10">The sequence shown here is derived from an EMBL/GenBank/DDBJ whole genome shotgun (WGS) entry which is preliminary data.</text>
</comment>
<gene>
    <name evidence="10" type="ORF">NQ315_015435</name>
</gene>
<proteinExistence type="predicted"/>
<dbReference type="GO" id="GO:0008270">
    <property type="term" value="F:zinc ion binding"/>
    <property type="evidence" value="ECO:0007669"/>
    <property type="project" value="UniProtKB-KW"/>
</dbReference>
<dbReference type="PANTHER" id="PTHR23235:SF120">
    <property type="entry name" value="KRUPPEL-LIKE FACTOR 15"/>
    <property type="match status" value="1"/>
</dbReference>
<keyword evidence="6" id="KW-0804">Transcription</keyword>
<name>A0AAV8VLM7_9CUCU</name>
<evidence type="ECO:0000256" key="6">
    <source>
        <dbReference type="ARBA" id="ARBA00023163"/>
    </source>
</evidence>
<evidence type="ECO:0000313" key="11">
    <source>
        <dbReference type="Proteomes" id="UP001159042"/>
    </source>
</evidence>
<dbReference type="SUPFAM" id="SSF57667">
    <property type="entry name" value="beta-beta-alpha zinc fingers"/>
    <property type="match status" value="1"/>
</dbReference>
<dbReference type="FunFam" id="3.30.160.60:FF:000232">
    <property type="entry name" value="Krueppel-like factor 9"/>
    <property type="match status" value="1"/>
</dbReference>
<evidence type="ECO:0000313" key="10">
    <source>
        <dbReference type="EMBL" id="KAJ8915212.1"/>
    </source>
</evidence>
<dbReference type="Gene3D" id="3.30.160.60">
    <property type="entry name" value="Classic Zinc Finger"/>
    <property type="match status" value="1"/>
</dbReference>
<dbReference type="GO" id="GO:0000978">
    <property type="term" value="F:RNA polymerase II cis-regulatory region sequence-specific DNA binding"/>
    <property type="evidence" value="ECO:0007669"/>
    <property type="project" value="TreeGrafter"/>
</dbReference>
<dbReference type="AlphaFoldDB" id="A0AAV8VLM7"/>
<dbReference type="PROSITE" id="PS50157">
    <property type="entry name" value="ZINC_FINGER_C2H2_2"/>
    <property type="match status" value="1"/>
</dbReference>
<feature type="domain" description="C2H2-type" evidence="9">
    <location>
        <begin position="149"/>
        <end position="174"/>
    </location>
</feature>
<dbReference type="InterPro" id="IPR036236">
    <property type="entry name" value="Znf_C2H2_sf"/>
</dbReference>
<evidence type="ECO:0000256" key="2">
    <source>
        <dbReference type="ARBA" id="ARBA00022771"/>
    </source>
</evidence>
<evidence type="ECO:0000259" key="9">
    <source>
        <dbReference type="PROSITE" id="PS50157"/>
    </source>
</evidence>
<evidence type="ECO:0000256" key="8">
    <source>
        <dbReference type="SAM" id="MobiDB-lite"/>
    </source>
</evidence>
<evidence type="ECO:0000256" key="4">
    <source>
        <dbReference type="ARBA" id="ARBA00023015"/>
    </source>
</evidence>